<name>A0A7J8CZH8_MOLMO</name>
<evidence type="ECO:0000313" key="2">
    <source>
        <dbReference type="Proteomes" id="UP000550707"/>
    </source>
</evidence>
<organism evidence="1 2">
    <name type="scientific">Molossus molossus</name>
    <name type="common">Pallas' mastiff bat</name>
    <name type="synonym">Vespertilio molossus</name>
    <dbReference type="NCBI Taxonomy" id="27622"/>
    <lineage>
        <taxon>Eukaryota</taxon>
        <taxon>Metazoa</taxon>
        <taxon>Chordata</taxon>
        <taxon>Craniata</taxon>
        <taxon>Vertebrata</taxon>
        <taxon>Euteleostomi</taxon>
        <taxon>Mammalia</taxon>
        <taxon>Eutheria</taxon>
        <taxon>Laurasiatheria</taxon>
        <taxon>Chiroptera</taxon>
        <taxon>Yangochiroptera</taxon>
        <taxon>Molossidae</taxon>
        <taxon>Molossus</taxon>
    </lineage>
</organism>
<reference evidence="1 2" key="1">
    <citation type="journal article" date="2020" name="Nature">
        <title>Six reference-quality genomes reveal evolution of bat adaptations.</title>
        <authorList>
            <person name="Jebb D."/>
            <person name="Huang Z."/>
            <person name="Pippel M."/>
            <person name="Hughes G.M."/>
            <person name="Lavrichenko K."/>
            <person name="Devanna P."/>
            <person name="Winkler S."/>
            <person name="Jermiin L.S."/>
            <person name="Skirmuntt E.C."/>
            <person name="Katzourakis A."/>
            <person name="Burkitt-Gray L."/>
            <person name="Ray D.A."/>
            <person name="Sullivan K.A.M."/>
            <person name="Roscito J.G."/>
            <person name="Kirilenko B.M."/>
            <person name="Davalos L.M."/>
            <person name="Corthals A.P."/>
            <person name="Power M.L."/>
            <person name="Jones G."/>
            <person name="Ransome R.D."/>
            <person name="Dechmann D.K.N."/>
            <person name="Locatelli A.G."/>
            <person name="Puechmaille S.J."/>
            <person name="Fedrigo O."/>
            <person name="Jarvis E.D."/>
            <person name="Hiller M."/>
            <person name="Vernes S.C."/>
            <person name="Myers E.W."/>
            <person name="Teeling E.C."/>
        </authorList>
    </citation>
    <scope>NUCLEOTIDE SEQUENCE [LARGE SCALE GENOMIC DNA]</scope>
    <source>
        <strain evidence="1">MMolMol1</strain>
        <tissue evidence="1">Muscle</tissue>
    </source>
</reference>
<evidence type="ECO:0000313" key="1">
    <source>
        <dbReference type="EMBL" id="KAF6416260.1"/>
    </source>
</evidence>
<gene>
    <name evidence="1" type="ORF">HJG59_009520</name>
</gene>
<keyword evidence="2" id="KW-1185">Reference proteome</keyword>
<sequence length="87" mass="10520">MEDSDQLYFACFLLCEMRELEKVPFQLHYDDAVQILRISSRWQKPLFTTGHLKDIGAYFLELTSRGIEKNERERKGERERNIDEREH</sequence>
<dbReference type="AlphaFoldDB" id="A0A7J8CZH8"/>
<dbReference type="Proteomes" id="UP000550707">
    <property type="component" value="Unassembled WGS sequence"/>
</dbReference>
<comment type="caution">
    <text evidence="1">The sequence shown here is derived from an EMBL/GenBank/DDBJ whole genome shotgun (WGS) entry which is preliminary data.</text>
</comment>
<accession>A0A7J8CZH8</accession>
<dbReference type="EMBL" id="JACASF010000019">
    <property type="protein sequence ID" value="KAF6416260.1"/>
    <property type="molecule type" value="Genomic_DNA"/>
</dbReference>
<proteinExistence type="predicted"/>
<protein>
    <submittedName>
        <fullName evidence="1">Uncharacterized protein</fullName>
    </submittedName>
</protein>